<comment type="caution">
    <text evidence="1">The sequence shown here is derived from an EMBL/GenBank/DDBJ whole genome shotgun (WGS) entry which is preliminary data.</text>
</comment>
<reference evidence="1" key="1">
    <citation type="journal article" date="2014" name="Int. J. Syst. Evol. Microbiol.">
        <title>Complete genome sequence of Corynebacterium casei LMG S-19264T (=DSM 44701T), isolated from a smear-ripened cheese.</title>
        <authorList>
            <consortium name="US DOE Joint Genome Institute (JGI-PGF)"/>
            <person name="Walter F."/>
            <person name="Albersmeier A."/>
            <person name="Kalinowski J."/>
            <person name="Ruckert C."/>
        </authorList>
    </citation>
    <scope>NUCLEOTIDE SEQUENCE</scope>
    <source>
        <strain evidence="1">CCM 8606</strain>
    </source>
</reference>
<gene>
    <name evidence="1" type="ORF">GCM10007377_15210</name>
</gene>
<dbReference type="AlphaFoldDB" id="A0A8J3AM61"/>
<sequence length="103" mass="11841">MKEYEFDESKATHYEGEESKQMLQHMFMVAADDAPTIEEAVHRLSQGRPRLGQPSKESKGINTRFTDDWIAILDSISKSVGQTRSQLIRNAVYQVYIQPSQQH</sequence>
<evidence type="ECO:0000313" key="1">
    <source>
        <dbReference type="EMBL" id="GGI15300.1"/>
    </source>
</evidence>
<keyword evidence="2" id="KW-1185">Reference proteome</keyword>
<evidence type="ECO:0000313" key="2">
    <source>
        <dbReference type="Proteomes" id="UP000619536"/>
    </source>
</evidence>
<name>A0A8J3AM61_9BIFI</name>
<evidence type="ECO:0008006" key="3">
    <source>
        <dbReference type="Google" id="ProtNLM"/>
    </source>
</evidence>
<proteinExistence type="predicted"/>
<dbReference type="Proteomes" id="UP000619536">
    <property type="component" value="Unassembled WGS sequence"/>
</dbReference>
<dbReference type="EMBL" id="BMDH01000006">
    <property type="protein sequence ID" value="GGI15300.1"/>
    <property type="molecule type" value="Genomic_DNA"/>
</dbReference>
<reference evidence="1" key="2">
    <citation type="submission" date="2020-09" db="EMBL/GenBank/DDBJ databases">
        <authorList>
            <person name="Sun Q."/>
            <person name="Sedlacek I."/>
        </authorList>
    </citation>
    <scope>NUCLEOTIDE SEQUENCE</scope>
    <source>
        <strain evidence="1">CCM 8606</strain>
    </source>
</reference>
<organism evidence="1 2">
    <name type="scientific">Galliscardovia ingluviei</name>
    <dbReference type="NCBI Taxonomy" id="1769422"/>
    <lineage>
        <taxon>Bacteria</taxon>
        <taxon>Bacillati</taxon>
        <taxon>Actinomycetota</taxon>
        <taxon>Actinomycetes</taxon>
        <taxon>Bifidobacteriales</taxon>
        <taxon>Bifidobacteriaceae</taxon>
        <taxon>Galliscardovia</taxon>
    </lineage>
</organism>
<protein>
    <recommendedName>
        <fullName evidence="3">Ribbon-helix-helix protein CopG domain-containing protein</fullName>
    </recommendedName>
</protein>
<accession>A0A8J3AM61</accession>
<dbReference type="RefSeq" id="WP_188355691.1">
    <property type="nucleotide sequence ID" value="NZ_BMDH01000006.1"/>
</dbReference>